<dbReference type="CDD" id="cd11614">
    <property type="entry name" value="SAF_CpaB_FlgA_like"/>
    <property type="match status" value="1"/>
</dbReference>
<feature type="domain" description="SAF" evidence="2">
    <location>
        <begin position="47"/>
        <end position="91"/>
    </location>
</feature>
<name>K1TWM3_9ZZZZ</name>
<dbReference type="EMBL" id="AJWZ01001249">
    <property type="protein sequence ID" value="EKC74333.1"/>
    <property type="molecule type" value="Genomic_DNA"/>
</dbReference>
<organism evidence="4">
    <name type="scientific">human gut metagenome</name>
    <dbReference type="NCBI Taxonomy" id="408170"/>
    <lineage>
        <taxon>unclassified sequences</taxon>
        <taxon>metagenomes</taxon>
        <taxon>organismal metagenomes</taxon>
    </lineage>
</organism>
<dbReference type="InterPro" id="IPR031571">
    <property type="entry name" value="RcpC_dom"/>
</dbReference>
<comment type="caution">
    <text evidence="4">The sequence shown here is derived from an EMBL/GenBank/DDBJ whole genome shotgun (WGS) entry which is preliminary data.</text>
</comment>
<keyword evidence="1" id="KW-1133">Transmembrane helix</keyword>
<evidence type="ECO:0000259" key="3">
    <source>
        <dbReference type="Pfam" id="PF16976"/>
    </source>
</evidence>
<gene>
    <name evidence="4" type="ORF">OBE_01910</name>
</gene>
<sequence length="262" mass="28862">MNNMKTGLKRALTNKNTVTILGVILAVIVLYVGYNWRVKSATNPISVPYAVKTISAGTEITEDMVGVTDVPPAMLKGDVIRDKQAVVGKYAMADTVIPEGSLFYGRAVAEQEQLPASIILKYPKGYVLYYMSVNMETTYSNSIYPNNYIDVYLKASLRQNDGSTSKVTFGKLLENVKVLAVRDSNGKNVFANVDENSVPSQLIFAVPQEYYLLLKKAEYLGSFNTELLPVPTAESLKSNPGDLKLTSDSLKQFINDNTVYAQ</sequence>
<reference evidence="4" key="1">
    <citation type="journal article" date="2013" name="Environ. Microbiol.">
        <title>Microbiota from the distal guts of lean and obese adolescents exhibit partial functional redundancy besides clear differences in community structure.</title>
        <authorList>
            <person name="Ferrer M."/>
            <person name="Ruiz A."/>
            <person name="Lanza F."/>
            <person name="Haange S.B."/>
            <person name="Oberbach A."/>
            <person name="Till H."/>
            <person name="Bargiela R."/>
            <person name="Campoy C."/>
            <person name="Segura M.T."/>
            <person name="Richter M."/>
            <person name="von Bergen M."/>
            <person name="Seifert J."/>
            <person name="Suarez A."/>
        </authorList>
    </citation>
    <scope>NUCLEOTIDE SEQUENCE</scope>
</reference>
<evidence type="ECO:0000259" key="2">
    <source>
        <dbReference type="Pfam" id="PF08666"/>
    </source>
</evidence>
<feature type="transmembrane region" description="Helical" evidence="1">
    <location>
        <begin position="12"/>
        <end position="34"/>
    </location>
</feature>
<keyword evidence="1" id="KW-0812">Transmembrane</keyword>
<feature type="domain" description="Flp pilus assembly protein RcpC/CpaB" evidence="3">
    <location>
        <begin position="132"/>
        <end position="222"/>
    </location>
</feature>
<dbReference type="InterPro" id="IPR013974">
    <property type="entry name" value="SAF"/>
</dbReference>
<keyword evidence="1" id="KW-0472">Membrane</keyword>
<evidence type="ECO:0000313" key="4">
    <source>
        <dbReference type="EMBL" id="EKC74333.1"/>
    </source>
</evidence>
<dbReference type="Pfam" id="PF16976">
    <property type="entry name" value="RcpC"/>
    <property type="match status" value="1"/>
</dbReference>
<proteinExistence type="predicted"/>
<protein>
    <submittedName>
        <fullName evidence="4">Protein containing SAF domain protein</fullName>
    </submittedName>
</protein>
<accession>K1TWM3</accession>
<evidence type="ECO:0000256" key="1">
    <source>
        <dbReference type="SAM" id="Phobius"/>
    </source>
</evidence>
<dbReference type="Pfam" id="PF08666">
    <property type="entry name" value="SAF"/>
    <property type="match status" value="1"/>
</dbReference>
<dbReference type="AlphaFoldDB" id="K1TWM3"/>